<name>A0ACC1Q3D6_9APHY</name>
<organism evidence="1 2">
    <name type="scientific">Trametes sanguinea</name>
    <dbReference type="NCBI Taxonomy" id="158606"/>
    <lineage>
        <taxon>Eukaryota</taxon>
        <taxon>Fungi</taxon>
        <taxon>Dikarya</taxon>
        <taxon>Basidiomycota</taxon>
        <taxon>Agaricomycotina</taxon>
        <taxon>Agaricomycetes</taxon>
        <taxon>Polyporales</taxon>
        <taxon>Polyporaceae</taxon>
        <taxon>Trametes</taxon>
    </lineage>
</organism>
<dbReference type="EMBL" id="JANSHE010000589">
    <property type="protein sequence ID" value="KAJ3009003.1"/>
    <property type="molecule type" value="Genomic_DNA"/>
</dbReference>
<proteinExistence type="predicted"/>
<sequence>MSSAVQLPRRGSEARCNQCKMKFEGRTGVSKHGMSTGHIWEPPIRCLACGEGFSKHKTYKFHLPSCPASQIATPSTTVTVSSGVSGQSATSAPGTPKTQNPPPVATASLAWPNTGIEGKKAKVICSCAMCARGSNSTGTGDQAAPTNTDGTLASSVASDRTVPPGNMVPFQVNGATPDVAHSVHSNRSPEGSLGHGSSIGSFEEIESRTAQLSVSDPEFIETSNTGSTNKGEREDGGPPVDHNHTAEPQVAFASQAPAPAATQGTCTQEIKPLSWHCRSCLRDACVKPVATACGHIFCLQCIIRELEVNSACPACKKVFLIKLDVAL</sequence>
<reference evidence="1" key="1">
    <citation type="submission" date="2022-08" db="EMBL/GenBank/DDBJ databases">
        <title>Genome Sequence of Pycnoporus sanguineus.</title>
        <authorList>
            <person name="Buettner E."/>
        </authorList>
    </citation>
    <scope>NUCLEOTIDE SEQUENCE</scope>
    <source>
        <strain evidence="1">CG-C14</strain>
    </source>
</reference>
<dbReference type="Proteomes" id="UP001144978">
    <property type="component" value="Unassembled WGS sequence"/>
</dbReference>
<evidence type="ECO:0000313" key="1">
    <source>
        <dbReference type="EMBL" id="KAJ3009003.1"/>
    </source>
</evidence>
<comment type="caution">
    <text evidence="1">The sequence shown here is derived from an EMBL/GenBank/DDBJ whole genome shotgun (WGS) entry which is preliminary data.</text>
</comment>
<protein>
    <submittedName>
        <fullName evidence="1">Uncharacterized protein</fullName>
    </submittedName>
</protein>
<accession>A0ACC1Q3D6</accession>
<evidence type="ECO:0000313" key="2">
    <source>
        <dbReference type="Proteomes" id="UP001144978"/>
    </source>
</evidence>
<gene>
    <name evidence="1" type="ORF">NUW54_g2944</name>
</gene>
<keyword evidence="2" id="KW-1185">Reference proteome</keyword>